<dbReference type="EC" id="2.7.13.3" evidence="2"/>
<dbReference type="SUPFAM" id="SSF47384">
    <property type="entry name" value="Homodimeric domain of signal transducing histidine kinase"/>
    <property type="match status" value="1"/>
</dbReference>
<dbReference type="CDD" id="cd00082">
    <property type="entry name" value="HisKA"/>
    <property type="match status" value="1"/>
</dbReference>
<dbReference type="PRINTS" id="PR00344">
    <property type="entry name" value="BCTRLSENSOR"/>
</dbReference>
<keyword evidence="5 8" id="KW-0418">Kinase</keyword>
<evidence type="ECO:0000313" key="9">
    <source>
        <dbReference type="Proteomes" id="UP000266067"/>
    </source>
</evidence>
<proteinExistence type="predicted"/>
<dbReference type="InterPro" id="IPR052162">
    <property type="entry name" value="Sensor_kinase/Photoreceptor"/>
</dbReference>
<dbReference type="SUPFAM" id="SSF55785">
    <property type="entry name" value="PYP-like sensor domain (PAS domain)"/>
    <property type="match status" value="1"/>
</dbReference>
<dbReference type="PANTHER" id="PTHR43304">
    <property type="entry name" value="PHYTOCHROME-LIKE PROTEIN CPH1"/>
    <property type="match status" value="1"/>
</dbReference>
<evidence type="ECO:0000313" key="8">
    <source>
        <dbReference type="EMBL" id="RIV35874.1"/>
    </source>
</evidence>
<accession>A0A3A1N9U1</accession>
<gene>
    <name evidence="8" type="ORF">D2V08_04435</name>
</gene>
<keyword evidence="3" id="KW-0597">Phosphoprotein</keyword>
<dbReference type="AlphaFoldDB" id="A0A3A1N9U1"/>
<dbReference type="PROSITE" id="PS50112">
    <property type="entry name" value="PAS"/>
    <property type="match status" value="1"/>
</dbReference>
<reference evidence="8 9" key="1">
    <citation type="submission" date="2018-08" db="EMBL/GenBank/DDBJ databases">
        <title>Proposal of Muricauda 72 sp.nov. and Muricauda NH166 sp.nov., isolated from seawater.</title>
        <authorList>
            <person name="Cheng H."/>
            <person name="Wu Y.-H."/>
            <person name="Guo L.-L."/>
            <person name="Xu X.-W."/>
        </authorList>
    </citation>
    <scope>NUCLEOTIDE SEQUENCE [LARGE SCALE GENOMIC DNA]</scope>
    <source>
        <strain evidence="8 9">KCTC 22173</strain>
    </source>
</reference>
<dbReference type="SMART" id="SM00387">
    <property type="entry name" value="HATPase_c"/>
    <property type="match status" value="1"/>
</dbReference>
<evidence type="ECO:0000256" key="3">
    <source>
        <dbReference type="ARBA" id="ARBA00022553"/>
    </source>
</evidence>
<dbReference type="InterPro" id="IPR000014">
    <property type="entry name" value="PAS"/>
</dbReference>
<feature type="domain" description="PAS" evidence="7">
    <location>
        <begin position="1"/>
        <end position="58"/>
    </location>
</feature>
<dbReference type="Proteomes" id="UP000266067">
    <property type="component" value="Unassembled WGS sequence"/>
</dbReference>
<sequence>MNPQLEPFFEQSMDCLCIADYEGYFVKINPAFIKLLGYSEEELKSKLISEFIYPEDQERTAAFREALKRNVPLVNFENRYLTKSGALVWLHWTSIPQENERLIYAIAKDITHVKNLEKERISHLSQLSRINKKLKQQNYSTAHDLRSPLNNIMSLVNLIDLTKIDDADTKEILSLIQLSAEGLKDSMNTYIDSYKEGDVLDMEMEEVDFKKAFNKVQNSINSLIERASVKFHIDFSAMTTVNFKDIYMESIFLNLITNSIKYARPSIPPEITIRTIQENGEKKLIYADNGRGFDMEKVGGLIFKLNQKFHSNEDSKGVGLYLVHEQVTSLGGSIEIDSHVNQGTTFTIRFKV</sequence>
<dbReference type="InterPro" id="IPR036890">
    <property type="entry name" value="HATPase_C_sf"/>
</dbReference>
<dbReference type="Gene3D" id="3.30.565.10">
    <property type="entry name" value="Histidine kinase-like ATPase, C-terminal domain"/>
    <property type="match status" value="1"/>
</dbReference>
<dbReference type="NCBIfam" id="TIGR00229">
    <property type="entry name" value="sensory_box"/>
    <property type="match status" value="1"/>
</dbReference>
<evidence type="ECO:0000256" key="5">
    <source>
        <dbReference type="ARBA" id="ARBA00022777"/>
    </source>
</evidence>
<dbReference type="OrthoDB" id="5522855at2"/>
<evidence type="ECO:0000256" key="2">
    <source>
        <dbReference type="ARBA" id="ARBA00012438"/>
    </source>
</evidence>
<dbReference type="Pfam" id="PF13426">
    <property type="entry name" value="PAS_9"/>
    <property type="match status" value="1"/>
</dbReference>
<dbReference type="SUPFAM" id="SSF55874">
    <property type="entry name" value="ATPase domain of HSP90 chaperone/DNA topoisomerase II/histidine kinase"/>
    <property type="match status" value="1"/>
</dbReference>
<dbReference type="EMBL" id="QXFH01000069">
    <property type="protein sequence ID" value="RIV35874.1"/>
    <property type="molecule type" value="Genomic_DNA"/>
</dbReference>
<protein>
    <recommendedName>
        <fullName evidence="2">histidine kinase</fullName>
        <ecNumber evidence="2">2.7.13.3</ecNumber>
    </recommendedName>
</protein>
<dbReference type="InterPro" id="IPR036097">
    <property type="entry name" value="HisK_dim/P_sf"/>
</dbReference>
<comment type="catalytic activity">
    <reaction evidence="1">
        <text>ATP + protein L-histidine = ADP + protein N-phospho-L-histidine.</text>
        <dbReference type="EC" id="2.7.13.3"/>
    </reaction>
</comment>
<name>A0A3A1N9U1_9FLAO</name>
<evidence type="ECO:0000259" key="7">
    <source>
        <dbReference type="PROSITE" id="PS50112"/>
    </source>
</evidence>
<feature type="domain" description="Histidine kinase" evidence="6">
    <location>
        <begin position="140"/>
        <end position="352"/>
    </location>
</feature>
<evidence type="ECO:0000256" key="4">
    <source>
        <dbReference type="ARBA" id="ARBA00022679"/>
    </source>
</evidence>
<dbReference type="Gene3D" id="3.30.450.20">
    <property type="entry name" value="PAS domain"/>
    <property type="match status" value="1"/>
</dbReference>
<dbReference type="SMART" id="SM00091">
    <property type="entry name" value="PAS"/>
    <property type="match status" value="1"/>
</dbReference>
<comment type="caution">
    <text evidence="8">The sequence shown here is derived from an EMBL/GenBank/DDBJ whole genome shotgun (WGS) entry which is preliminary data.</text>
</comment>
<evidence type="ECO:0000256" key="1">
    <source>
        <dbReference type="ARBA" id="ARBA00000085"/>
    </source>
</evidence>
<dbReference type="RefSeq" id="WP_119606868.1">
    <property type="nucleotide sequence ID" value="NZ_QXFH01000069.1"/>
</dbReference>
<evidence type="ECO:0000259" key="6">
    <source>
        <dbReference type="PROSITE" id="PS50109"/>
    </source>
</evidence>
<dbReference type="InterPro" id="IPR005467">
    <property type="entry name" value="His_kinase_dom"/>
</dbReference>
<dbReference type="PANTHER" id="PTHR43304:SF1">
    <property type="entry name" value="PAC DOMAIN-CONTAINING PROTEIN"/>
    <property type="match status" value="1"/>
</dbReference>
<dbReference type="CDD" id="cd00130">
    <property type="entry name" value="PAS"/>
    <property type="match status" value="1"/>
</dbReference>
<dbReference type="Gene3D" id="1.10.287.130">
    <property type="match status" value="1"/>
</dbReference>
<dbReference type="GO" id="GO:0000155">
    <property type="term" value="F:phosphorelay sensor kinase activity"/>
    <property type="evidence" value="ECO:0007669"/>
    <property type="project" value="InterPro"/>
</dbReference>
<dbReference type="PROSITE" id="PS50109">
    <property type="entry name" value="HIS_KIN"/>
    <property type="match status" value="1"/>
</dbReference>
<dbReference type="InterPro" id="IPR003661">
    <property type="entry name" value="HisK_dim/P_dom"/>
</dbReference>
<dbReference type="InterPro" id="IPR004358">
    <property type="entry name" value="Sig_transdc_His_kin-like_C"/>
</dbReference>
<dbReference type="InterPro" id="IPR035965">
    <property type="entry name" value="PAS-like_dom_sf"/>
</dbReference>
<dbReference type="Pfam" id="PF02518">
    <property type="entry name" value="HATPase_c"/>
    <property type="match status" value="1"/>
</dbReference>
<organism evidence="8 9">
    <name type="scientific">Flagellimonas lutimaris</name>
    <dbReference type="NCBI Taxonomy" id="475082"/>
    <lineage>
        <taxon>Bacteria</taxon>
        <taxon>Pseudomonadati</taxon>
        <taxon>Bacteroidota</taxon>
        <taxon>Flavobacteriia</taxon>
        <taxon>Flavobacteriales</taxon>
        <taxon>Flavobacteriaceae</taxon>
        <taxon>Flagellimonas</taxon>
    </lineage>
</organism>
<dbReference type="InterPro" id="IPR003594">
    <property type="entry name" value="HATPase_dom"/>
</dbReference>
<keyword evidence="9" id="KW-1185">Reference proteome</keyword>
<keyword evidence="4" id="KW-0808">Transferase</keyword>